<evidence type="ECO:0000259" key="7">
    <source>
        <dbReference type="Pfam" id="PF21317"/>
    </source>
</evidence>
<name>A0ABM1NGE8_NICVS</name>
<evidence type="ECO:0000313" key="9">
    <source>
        <dbReference type="Proteomes" id="UP000695000"/>
    </source>
</evidence>
<evidence type="ECO:0000313" key="10">
    <source>
        <dbReference type="RefSeq" id="XP_017785898.1"/>
    </source>
</evidence>
<dbReference type="Gene3D" id="2.60.120.260">
    <property type="entry name" value="Galactose-binding domain-like"/>
    <property type="match status" value="2"/>
</dbReference>
<dbReference type="Pfam" id="PF01301">
    <property type="entry name" value="Glyco_hydro_35"/>
    <property type="match status" value="1"/>
</dbReference>
<dbReference type="InterPro" id="IPR031330">
    <property type="entry name" value="Gly_Hdrlase_35_cat"/>
</dbReference>
<dbReference type="EC" id="3.2.1.23" evidence="4"/>
<evidence type="ECO:0000259" key="8">
    <source>
        <dbReference type="Pfam" id="PF21467"/>
    </source>
</evidence>
<evidence type="ECO:0000256" key="3">
    <source>
        <dbReference type="ARBA" id="ARBA00023295"/>
    </source>
</evidence>
<accession>A0ABM1NGE8</accession>
<evidence type="ECO:0000256" key="2">
    <source>
        <dbReference type="ARBA" id="ARBA00022801"/>
    </source>
</evidence>
<dbReference type="Proteomes" id="UP000695000">
    <property type="component" value="Unplaced"/>
</dbReference>
<dbReference type="Gene3D" id="3.20.20.80">
    <property type="entry name" value="Glycosidases"/>
    <property type="match status" value="1"/>
</dbReference>
<keyword evidence="3 4" id="KW-0326">Glycosidase</keyword>
<keyword evidence="2 4" id="KW-0378">Hydrolase</keyword>
<reference evidence="10" key="1">
    <citation type="submission" date="2025-08" db="UniProtKB">
        <authorList>
            <consortium name="RefSeq"/>
        </authorList>
    </citation>
    <scope>IDENTIFICATION</scope>
    <source>
        <tissue evidence="10">Whole Larva</tissue>
    </source>
</reference>
<organism evidence="9 10">
    <name type="scientific">Nicrophorus vespilloides</name>
    <name type="common">Boreal carrion beetle</name>
    <dbReference type="NCBI Taxonomy" id="110193"/>
    <lineage>
        <taxon>Eukaryota</taxon>
        <taxon>Metazoa</taxon>
        <taxon>Ecdysozoa</taxon>
        <taxon>Arthropoda</taxon>
        <taxon>Hexapoda</taxon>
        <taxon>Insecta</taxon>
        <taxon>Pterygota</taxon>
        <taxon>Neoptera</taxon>
        <taxon>Endopterygota</taxon>
        <taxon>Coleoptera</taxon>
        <taxon>Polyphaga</taxon>
        <taxon>Staphyliniformia</taxon>
        <taxon>Silphidae</taxon>
        <taxon>Nicrophorinae</taxon>
        <taxon>Nicrophorus</taxon>
    </lineage>
</organism>
<keyword evidence="9" id="KW-1185">Reference proteome</keyword>
<dbReference type="InterPro" id="IPR001944">
    <property type="entry name" value="Glycoside_Hdrlase_35"/>
</dbReference>
<dbReference type="Pfam" id="PF21467">
    <property type="entry name" value="BetaGal_gal-bd"/>
    <property type="match status" value="1"/>
</dbReference>
<evidence type="ECO:0000259" key="6">
    <source>
        <dbReference type="Pfam" id="PF01301"/>
    </source>
</evidence>
<proteinExistence type="inferred from homology"/>
<dbReference type="InterPro" id="IPR048912">
    <property type="entry name" value="BetaGal1-like_ABD1"/>
</dbReference>
<dbReference type="InterPro" id="IPR019801">
    <property type="entry name" value="Glyco_hydro_35_CS"/>
</dbReference>
<dbReference type="SUPFAM" id="SSF51445">
    <property type="entry name" value="(Trans)glycosidases"/>
    <property type="match status" value="1"/>
</dbReference>
<comment type="similarity">
    <text evidence="1 5">Belongs to the glycosyl hydrolase 35 family.</text>
</comment>
<dbReference type="GeneID" id="108569028"/>
<feature type="domain" description="Beta-galactosidase 1-like first all-beta" evidence="7">
    <location>
        <begin position="411"/>
        <end position="532"/>
    </location>
</feature>
<gene>
    <name evidence="10" type="primary">LOC108569028</name>
</gene>
<dbReference type="InterPro" id="IPR026283">
    <property type="entry name" value="B-gal_1-like"/>
</dbReference>
<sequence>MSLPTLYEHYTGGGISAGLSADQPYFTLNNKNITLFSGALHYFRVPQEYWRDRLRKMRAAGLNTVETYIPWNLHEPEPGVYDFGFGGSDFQDLLHVEKFLKIAQEEDLFAIVRPGPYICSEWEYGGLPSWLLREKGMKVRTSDEKFMGHVERYFKVLFAILTMFQFTKGGPIISFQIENEFGSMGIKEDAYLNGLKKMFVDGGLTELFVTSDGPSFGNLGQIDGVLYTGNFDADPEDHLDIMKTFQKDKPSMVMEYWSGWYDHWAEKHHKVKNDYFADIFERILKYPSSINLYMFHGGTSFGFMNGANIMDIGIDNDSYKPDTNSYDYDAPLNENGDYTDKYYITKELIEKYNDVKTLLPEEPALTPRIAYENITEIKQISFDEALKQAPHNIKSDVLLPMELLDINNGAGQSYGYIVYRKTNLNIPQGSTLKIGGRVTDSVFVLINGELKSKVLESQADLDGFGFWKAKDSSLYLGDEAYEGATLELVVENWARNNFGLQGQFEQYKGIWQGNVSLNEDNPLEDWELIPLEFKTNWTNSLSGWESQKEVTGPALYKAILEIEGEPKDTYIDMRDWNTGIIIANGFVLSRHMRLGPQQSVYLPGPFLKQGKNEIVIFEHFKAATSLTFSDKQIFETRK</sequence>
<dbReference type="PROSITE" id="PS01182">
    <property type="entry name" value="GLYCOSYL_HYDROL_F35"/>
    <property type="match status" value="1"/>
</dbReference>
<dbReference type="PANTHER" id="PTHR23421">
    <property type="entry name" value="BETA-GALACTOSIDASE RELATED"/>
    <property type="match status" value="1"/>
</dbReference>
<feature type="domain" description="Glycoside hydrolase 35 catalytic" evidence="6">
    <location>
        <begin position="26"/>
        <end position="351"/>
    </location>
</feature>
<dbReference type="InterPro" id="IPR008979">
    <property type="entry name" value="Galactose-bd-like_sf"/>
</dbReference>
<comment type="catalytic activity">
    <reaction evidence="4">
        <text>Hydrolysis of terminal non-reducing beta-D-galactose residues in beta-D-galactosides.</text>
        <dbReference type="EC" id="3.2.1.23"/>
    </reaction>
</comment>
<protein>
    <recommendedName>
        <fullName evidence="4">Beta-galactosidase</fullName>
        <ecNumber evidence="4">3.2.1.23</ecNumber>
    </recommendedName>
</protein>
<feature type="domain" description="Beta-galactosidase galactose-binding" evidence="8">
    <location>
        <begin position="553"/>
        <end position="612"/>
    </location>
</feature>
<dbReference type="InterPro" id="IPR048913">
    <property type="entry name" value="BetaGal_gal-bd"/>
</dbReference>
<evidence type="ECO:0000256" key="5">
    <source>
        <dbReference type="RuleBase" id="RU003679"/>
    </source>
</evidence>
<dbReference type="PIRSF" id="PIRSF006336">
    <property type="entry name" value="B-gal"/>
    <property type="match status" value="1"/>
</dbReference>
<dbReference type="RefSeq" id="XP_017785898.1">
    <property type="nucleotide sequence ID" value="XM_017930409.1"/>
</dbReference>
<evidence type="ECO:0000256" key="1">
    <source>
        <dbReference type="ARBA" id="ARBA00009809"/>
    </source>
</evidence>
<evidence type="ECO:0000256" key="4">
    <source>
        <dbReference type="RuleBase" id="RU000675"/>
    </source>
</evidence>
<dbReference type="InterPro" id="IPR017853">
    <property type="entry name" value="GH"/>
</dbReference>
<dbReference type="PRINTS" id="PR00742">
    <property type="entry name" value="GLHYDRLASE35"/>
</dbReference>
<dbReference type="Pfam" id="PF21317">
    <property type="entry name" value="BetaGal_ABD_1"/>
    <property type="match status" value="1"/>
</dbReference>
<dbReference type="SUPFAM" id="SSF49785">
    <property type="entry name" value="Galactose-binding domain-like"/>
    <property type="match status" value="1"/>
</dbReference>